<dbReference type="KEGG" id="mde:101894715"/>
<evidence type="ECO:0000313" key="2">
    <source>
        <dbReference type="EnsemblMetazoa" id="MDOA004927-PB"/>
    </source>
</evidence>
<accession>A0A1I8MHE9</accession>
<feature type="chain" id="PRO_5044560398" evidence="1">
    <location>
        <begin position="23"/>
        <end position="159"/>
    </location>
</feature>
<reference evidence="2" key="1">
    <citation type="submission" date="2020-05" db="UniProtKB">
        <authorList>
            <consortium name="EnsemblMetazoa"/>
        </authorList>
    </citation>
    <scope>IDENTIFICATION</scope>
    <source>
        <strain evidence="2">Aabys</strain>
    </source>
</reference>
<feature type="signal peptide" evidence="1">
    <location>
        <begin position="1"/>
        <end position="22"/>
    </location>
</feature>
<proteinExistence type="predicted"/>
<evidence type="ECO:0000313" key="4">
    <source>
        <dbReference type="RefSeq" id="XP_011293323.1"/>
    </source>
</evidence>
<dbReference type="VEuPathDB" id="VectorBase:MDOMA2_010376"/>
<dbReference type="Proteomes" id="UP001652621">
    <property type="component" value="Unplaced"/>
</dbReference>
<evidence type="ECO:0000313" key="3">
    <source>
        <dbReference type="Proteomes" id="UP001652621"/>
    </source>
</evidence>
<keyword evidence="1" id="KW-0732">Signal</keyword>
<organism evidence="2">
    <name type="scientific">Musca domestica</name>
    <name type="common">House fly</name>
    <dbReference type="NCBI Taxonomy" id="7370"/>
    <lineage>
        <taxon>Eukaryota</taxon>
        <taxon>Metazoa</taxon>
        <taxon>Ecdysozoa</taxon>
        <taxon>Arthropoda</taxon>
        <taxon>Hexapoda</taxon>
        <taxon>Insecta</taxon>
        <taxon>Pterygota</taxon>
        <taxon>Neoptera</taxon>
        <taxon>Endopterygota</taxon>
        <taxon>Diptera</taxon>
        <taxon>Brachycera</taxon>
        <taxon>Muscomorpha</taxon>
        <taxon>Muscoidea</taxon>
        <taxon>Muscidae</taxon>
        <taxon>Musca</taxon>
    </lineage>
</organism>
<evidence type="ECO:0000256" key="1">
    <source>
        <dbReference type="SAM" id="SignalP"/>
    </source>
</evidence>
<name>A0A1I8MHE9_MUSDO</name>
<sequence>MYFSQILISIGVSLLLNQFAVALPIQECADCEASVFLHLFDTFDDHKSCWEHTEIPFIAKLQMVALEEMITNFGVLNESINELVPAECRTEVQLKECDETAEQEEQEECLMENLKTLIYNYRDQELCYGEPFDFEMKELLRRQMMGFSSSLSEILPECI</sequence>
<dbReference type="VEuPathDB" id="VectorBase:MDOA004927"/>
<dbReference type="EnsemblMetazoa" id="MDOA004927-RB">
    <property type="protein sequence ID" value="MDOA004927-PB"/>
    <property type="gene ID" value="MDOA004927"/>
</dbReference>
<dbReference type="AlphaFoldDB" id="A0A1I8MHE9"/>
<reference evidence="4" key="2">
    <citation type="submission" date="2025-04" db="UniProtKB">
        <authorList>
            <consortium name="RefSeq"/>
        </authorList>
    </citation>
    <scope>IDENTIFICATION</scope>
    <source>
        <strain evidence="4">Aabys</strain>
    </source>
</reference>
<dbReference type="RefSeq" id="XP_011293323.1">
    <property type="nucleotide sequence ID" value="XM_011295021.2"/>
</dbReference>
<protein>
    <submittedName>
        <fullName evidence="4">Uncharacterized protein LOC101894715</fullName>
    </submittedName>
</protein>
<gene>
    <name evidence="2" type="primary">101894715</name>
    <name evidence="4" type="synonym">LOC101894715</name>
</gene>
<keyword evidence="3" id="KW-1185">Reference proteome</keyword>
<dbReference type="GeneID" id="101894715"/>